<organism evidence="2 3">
    <name type="scientific">Actinacidiphila acidipaludis</name>
    <dbReference type="NCBI Taxonomy" id="2873382"/>
    <lineage>
        <taxon>Bacteria</taxon>
        <taxon>Bacillati</taxon>
        <taxon>Actinomycetota</taxon>
        <taxon>Actinomycetes</taxon>
        <taxon>Kitasatosporales</taxon>
        <taxon>Streptomycetaceae</taxon>
        <taxon>Actinacidiphila</taxon>
    </lineage>
</organism>
<accession>A0ABS7QEK2</accession>
<sequence>MTQPKSTGSDAAATVTTYYAATGTGACNGRPEWAGLLCSTAPAGAITGGASNPDQRPTTTTEYDRYGNPSKITETANGITRTTTNTYDAAERKTATTLTGGAGTAVPDSTRLEAFGWLHRYNTRRRHSRLGQRSPMAYETATRTASTTLTPAA</sequence>
<dbReference type="RefSeq" id="WP_222967581.1">
    <property type="nucleotide sequence ID" value="NZ_JAINZZ010000051.1"/>
</dbReference>
<dbReference type="EMBL" id="JAINZZ010000051">
    <property type="protein sequence ID" value="MBY8881604.1"/>
    <property type="molecule type" value="Genomic_DNA"/>
</dbReference>
<protein>
    <recommendedName>
        <fullName evidence="4">Integrase catalytic domain-containing protein</fullName>
    </recommendedName>
</protein>
<gene>
    <name evidence="2" type="ORF">K7862_28800</name>
</gene>
<comment type="caution">
    <text evidence="2">The sequence shown here is derived from an EMBL/GenBank/DDBJ whole genome shotgun (WGS) entry which is preliminary data.</text>
</comment>
<evidence type="ECO:0000256" key="1">
    <source>
        <dbReference type="SAM" id="MobiDB-lite"/>
    </source>
</evidence>
<feature type="region of interest" description="Disordered" evidence="1">
    <location>
        <begin position="126"/>
        <end position="153"/>
    </location>
</feature>
<dbReference type="PROSITE" id="PS51257">
    <property type="entry name" value="PROKAR_LIPOPROTEIN"/>
    <property type="match status" value="1"/>
</dbReference>
<proteinExistence type="predicted"/>
<reference evidence="2 3" key="1">
    <citation type="submission" date="2021-08" db="EMBL/GenBank/DDBJ databases">
        <title>WGS of actinomycetes from Thailand.</title>
        <authorList>
            <person name="Thawai C."/>
        </authorList>
    </citation>
    <scope>NUCLEOTIDE SEQUENCE [LARGE SCALE GENOMIC DNA]</scope>
    <source>
        <strain evidence="2 3">PLK6-54</strain>
    </source>
</reference>
<evidence type="ECO:0008006" key="4">
    <source>
        <dbReference type="Google" id="ProtNLM"/>
    </source>
</evidence>
<feature type="compositionally biased region" description="Polar residues" evidence="1">
    <location>
        <begin position="49"/>
        <end position="61"/>
    </location>
</feature>
<name>A0ABS7QEK2_9ACTN</name>
<evidence type="ECO:0000313" key="2">
    <source>
        <dbReference type="EMBL" id="MBY8881604.1"/>
    </source>
</evidence>
<evidence type="ECO:0000313" key="3">
    <source>
        <dbReference type="Proteomes" id="UP000778578"/>
    </source>
</evidence>
<feature type="region of interest" description="Disordered" evidence="1">
    <location>
        <begin position="45"/>
        <end position="77"/>
    </location>
</feature>
<keyword evidence="3" id="KW-1185">Reference proteome</keyword>
<feature type="compositionally biased region" description="Low complexity" evidence="1">
    <location>
        <begin position="137"/>
        <end position="153"/>
    </location>
</feature>
<dbReference type="Proteomes" id="UP000778578">
    <property type="component" value="Unassembled WGS sequence"/>
</dbReference>